<comment type="caution">
    <text evidence="2">The sequence shown here is derived from an EMBL/GenBank/DDBJ whole genome shotgun (WGS) entry which is preliminary data.</text>
</comment>
<dbReference type="InterPro" id="IPR039052">
    <property type="entry name" value="Antitox_PemI-like"/>
</dbReference>
<dbReference type="SMART" id="SM00966">
    <property type="entry name" value="SpoVT_AbrB"/>
    <property type="match status" value="1"/>
</dbReference>
<organism evidence="2 3">
    <name type="scientific">Massilia eurypsychrophila</name>
    <dbReference type="NCBI Taxonomy" id="1485217"/>
    <lineage>
        <taxon>Bacteria</taxon>
        <taxon>Pseudomonadati</taxon>
        <taxon>Pseudomonadota</taxon>
        <taxon>Betaproteobacteria</taxon>
        <taxon>Burkholderiales</taxon>
        <taxon>Oxalobacteraceae</taxon>
        <taxon>Telluria group</taxon>
        <taxon>Massilia</taxon>
    </lineage>
</organism>
<name>A0A2G8TFW7_9BURK</name>
<keyword evidence="3" id="KW-1185">Reference proteome</keyword>
<sequence>MKLPIRKWGNSAALRLPLSMLTRLKASIGDSVEVNASPDGLQLTRVETSYLLGDLIAQCDMRARMPADLAAWNRTNPVGREIV</sequence>
<dbReference type="GO" id="GO:0097351">
    <property type="term" value="F:toxin sequestering activity"/>
    <property type="evidence" value="ECO:0007669"/>
    <property type="project" value="InterPro"/>
</dbReference>
<dbReference type="Proteomes" id="UP000230390">
    <property type="component" value="Unassembled WGS sequence"/>
</dbReference>
<dbReference type="EMBL" id="PDOC01000005">
    <property type="protein sequence ID" value="PIL44951.1"/>
    <property type="molecule type" value="Genomic_DNA"/>
</dbReference>
<dbReference type="PANTHER" id="PTHR40516:SF1">
    <property type="entry name" value="ANTITOXIN CHPS-RELATED"/>
    <property type="match status" value="1"/>
</dbReference>
<evidence type="ECO:0000313" key="3">
    <source>
        <dbReference type="Proteomes" id="UP000230390"/>
    </source>
</evidence>
<dbReference type="AlphaFoldDB" id="A0A2G8TFW7"/>
<accession>A0A2G8TFW7</accession>
<dbReference type="OrthoDB" id="9795766at2"/>
<evidence type="ECO:0000313" key="2">
    <source>
        <dbReference type="EMBL" id="PIL44951.1"/>
    </source>
</evidence>
<gene>
    <name evidence="2" type="ORF">CR105_10765</name>
</gene>
<dbReference type="GO" id="GO:0003677">
    <property type="term" value="F:DNA binding"/>
    <property type="evidence" value="ECO:0007669"/>
    <property type="project" value="InterPro"/>
</dbReference>
<dbReference type="PANTHER" id="PTHR40516">
    <property type="entry name" value="ANTITOXIN CHPS-RELATED"/>
    <property type="match status" value="1"/>
</dbReference>
<proteinExistence type="predicted"/>
<evidence type="ECO:0000259" key="1">
    <source>
        <dbReference type="SMART" id="SM00966"/>
    </source>
</evidence>
<reference evidence="2 3" key="1">
    <citation type="submission" date="2017-10" db="EMBL/GenBank/DDBJ databases">
        <title>Massilia psychrophilum sp. nov., a novel purple-pigmented bacterium isolated from Tianshan glacier, Xinjiang Municipality, China.</title>
        <authorList>
            <person name="Wang H."/>
        </authorList>
    </citation>
    <scope>NUCLEOTIDE SEQUENCE [LARGE SCALE GENOMIC DNA]</scope>
    <source>
        <strain evidence="2 3">JCM 30074</strain>
    </source>
</reference>
<dbReference type="InterPro" id="IPR037914">
    <property type="entry name" value="SpoVT-AbrB_sf"/>
</dbReference>
<dbReference type="InterPro" id="IPR007159">
    <property type="entry name" value="SpoVT-AbrB_dom"/>
</dbReference>
<dbReference type="Gene3D" id="2.10.260.10">
    <property type="match status" value="1"/>
</dbReference>
<dbReference type="SUPFAM" id="SSF89447">
    <property type="entry name" value="AbrB/MazE/MraZ-like"/>
    <property type="match status" value="1"/>
</dbReference>
<dbReference type="Pfam" id="PF04014">
    <property type="entry name" value="MazE_antitoxin"/>
    <property type="match status" value="1"/>
</dbReference>
<protein>
    <submittedName>
        <fullName evidence="2">PbsX family transcriptional regulator</fullName>
    </submittedName>
</protein>
<feature type="domain" description="SpoVT-AbrB" evidence="1">
    <location>
        <begin position="6"/>
        <end position="51"/>
    </location>
</feature>